<protein>
    <submittedName>
        <fullName evidence="3">Uncharacterized protein</fullName>
    </submittedName>
</protein>
<keyword evidence="1" id="KW-0805">Transcription regulation</keyword>
<dbReference type="PROSITE" id="PS50985">
    <property type="entry name" value="GRAS"/>
    <property type="match status" value="1"/>
</dbReference>
<evidence type="ECO:0000313" key="3">
    <source>
        <dbReference type="EMBL" id="KST68086.1"/>
    </source>
</evidence>
<accession>A0A0V7ZV74</accession>
<proteinExistence type="predicted"/>
<dbReference type="OrthoDB" id="2591721at2"/>
<dbReference type="Gene3D" id="3.40.50.150">
    <property type="entry name" value="Vaccinia Virus protein VP39"/>
    <property type="match status" value="1"/>
</dbReference>
<dbReference type="InterPro" id="IPR005202">
    <property type="entry name" value="TF_GRAS"/>
</dbReference>
<dbReference type="InterPro" id="IPR029063">
    <property type="entry name" value="SAM-dependent_MTases_sf"/>
</dbReference>
<keyword evidence="2" id="KW-0804">Transcription</keyword>
<evidence type="ECO:0000313" key="4">
    <source>
        <dbReference type="Proteomes" id="UP000053372"/>
    </source>
</evidence>
<keyword evidence="4" id="KW-1185">Reference proteome</keyword>
<name>A0A0V7ZV74_9CYAN</name>
<evidence type="ECO:0000256" key="1">
    <source>
        <dbReference type="ARBA" id="ARBA00023015"/>
    </source>
</evidence>
<dbReference type="AlphaFoldDB" id="A0A0V7ZV74"/>
<dbReference type="Proteomes" id="UP000053372">
    <property type="component" value="Unassembled WGS sequence"/>
</dbReference>
<dbReference type="RefSeq" id="WP_058183572.1">
    <property type="nucleotide sequence ID" value="NZ_LMTZ01000080.1"/>
</dbReference>
<dbReference type="Pfam" id="PF03514">
    <property type="entry name" value="GRAS"/>
    <property type="match status" value="1"/>
</dbReference>
<dbReference type="SUPFAM" id="SSF53335">
    <property type="entry name" value="S-adenosyl-L-methionine-dependent methyltransferases"/>
    <property type="match status" value="1"/>
</dbReference>
<dbReference type="EMBL" id="LMTZ01000080">
    <property type="protein sequence ID" value="KST68086.1"/>
    <property type="molecule type" value="Genomic_DNA"/>
</dbReference>
<evidence type="ECO:0000256" key="2">
    <source>
        <dbReference type="ARBA" id="ARBA00023163"/>
    </source>
</evidence>
<sequence length="369" mass="41369">MNTTLDVLGKGTVKHEKTLFHIVNLIALNQKSLAQSVLNRLLDKLNTDECSSAVNYLVFARALAERISGSVAAKANLYLKTYDLPQIHLFNLLVRDVPVISAVSQLATNLLADACQKQDDITLIDVGIGTGRQVVDLLAKLGSHKIVPKRILVVGIEPSAWSLDLAKQNCEKAAAQIGIDIEFISICKAVEDLTEHEWDHLKQVCHNPTINASFALHHIKDIEGRNVRTLVLQRLRSLNPNLLVLSEPNVNHLEQDFLKRFCNCWHHFGIVFKLIDSLDISQCDKNALKACFFGREIIDILAVNENRTERHEDTSSWLHRLRNSGFKVTTPQPVYDLLNFSQVKLTLTSDYFSFDYDGEPIESVLVAAS</sequence>
<organism evidence="3 4">
    <name type="scientific">Mastigocoleus testarum BC008</name>
    <dbReference type="NCBI Taxonomy" id="371196"/>
    <lineage>
        <taxon>Bacteria</taxon>
        <taxon>Bacillati</taxon>
        <taxon>Cyanobacteriota</taxon>
        <taxon>Cyanophyceae</taxon>
        <taxon>Nostocales</taxon>
        <taxon>Hapalosiphonaceae</taxon>
        <taxon>Mastigocoleus</taxon>
    </lineage>
</organism>
<comment type="caution">
    <text evidence="3">The sequence shown here is derived from an EMBL/GenBank/DDBJ whole genome shotgun (WGS) entry which is preliminary data.</text>
</comment>
<gene>
    <name evidence="3" type="ORF">BC008_00120</name>
</gene>
<dbReference type="PANTHER" id="PTHR31636">
    <property type="entry name" value="OSJNBA0084A10.13 PROTEIN-RELATED"/>
    <property type="match status" value="1"/>
</dbReference>
<reference evidence="3 4" key="1">
    <citation type="journal article" date="2015" name="Genome Announc.">
        <title>Draft Genome of the Euendolithic (true boring) Cyanobacterium Mastigocoleus testarum strain BC008.</title>
        <authorList>
            <person name="Guida B.S."/>
            <person name="Garcia-Pichel F."/>
        </authorList>
    </citation>
    <scope>NUCLEOTIDE SEQUENCE [LARGE SCALE GENOMIC DNA]</scope>
    <source>
        <strain evidence="3 4">BC008</strain>
    </source>
</reference>